<accession>A0AAV9ZSI2</accession>
<dbReference type="AlphaFoldDB" id="A0AAV9ZSI2"/>
<dbReference type="Proteomes" id="UP001362999">
    <property type="component" value="Unassembled WGS sequence"/>
</dbReference>
<dbReference type="EMBL" id="JAWWNJ010000115">
    <property type="protein sequence ID" value="KAK6991741.1"/>
    <property type="molecule type" value="Genomic_DNA"/>
</dbReference>
<gene>
    <name evidence="1" type="ORF">R3P38DRAFT_3227129</name>
</gene>
<reference evidence="1 2" key="1">
    <citation type="journal article" date="2024" name="J Genomics">
        <title>Draft genome sequencing and assembly of Favolaschia claudopus CIRM-BRFM 2984 isolated from oak limbs.</title>
        <authorList>
            <person name="Navarro D."/>
            <person name="Drula E."/>
            <person name="Chaduli D."/>
            <person name="Cazenave R."/>
            <person name="Ahrendt S."/>
            <person name="Wang J."/>
            <person name="Lipzen A."/>
            <person name="Daum C."/>
            <person name="Barry K."/>
            <person name="Grigoriev I.V."/>
            <person name="Favel A."/>
            <person name="Rosso M.N."/>
            <person name="Martin F."/>
        </authorList>
    </citation>
    <scope>NUCLEOTIDE SEQUENCE [LARGE SCALE GENOMIC DNA]</scope>
    <source>
        <strain evidence="1 2">CIRM-BRFM 2984</strain>
    </source>
</reference>
<keyword evidence="2" id="KW-1185">Reference proteome</keyword>
<organism evidence="1 2">
    <name type="scientific">Favolaschia claudopus</name>
    <dbReference type="NCBI Taxonomy" id="2862362"/>
    <lineage>
        <taxon>Eukaryota</taxon>
        <taxon>Fungi</taxon>
        <taxon>Dikarya</taxon>
        <taxon>Basidiomycota</taxon>
        <taxon>Agaricomycotina</taxon>
        <taxon>Agaricomycetes</taxon>
        <taxon>Agaricomycetidae</taxon>
        <taxon>Agaricales</taxon>
        <taxon>Marasmiineae</taxon>
        <taxon>Mycenaceae</taxon>
        <taxon>Favolaschia</taxon>
    </lineage>
</organism>
<evidence type="ECO:0000313" key="2">
    <source>
        <dbReference type="Proteomes" id="UP001362999"/>
    </source>
</evidence>
<sequence>MSDTHEPADLLQRPDAFKLSAMQVSIGRLLYTVRIETYMKFMDWKQLFSTSLRSRIAGRNVHRFLQKYVDSPIDSELAAPQAMQSIKLHRFNPNGTLEHKSVAAVFRRLIQYNTSALDGTDLHIRQLLTQYMIIHALGLFHLSYGDIKLLLAATGTRLSGSVIAAILQGTFVPNDLDFYCPRGSADDAMVFMRDVCAYHLSFEASRDYDDVFGIRRVLTLRNASGKQVNIVETYSDYALDVILAFHSTAPRGAISWDRFSHFEINRVRKGVALATPSSMRLAGNTLEGQVQMWRILHKYQGRGFVFEYDHPLPHECGVHIDCPATLRTIDDDGCLHIDLLPSTIPDFKRSSTPVFTWTLAPVGICESGLVRDNAVHSIYSYQYQIFRRLAAALLKMPRPPVNLLEVTPWDDMDYILTFNGDEDDNDE</sequence>
<protein>
    <submittedName>
        <fullName evidence="1">Uncharacterized protein</fullName>
    </submittedName>
</protein>
<comment type="caution">
    <text evidence="1">The sequence shown here is derived from an EMBL/GenBank/DDBJ whole genome shotgun (WGS) entry which is preliminary data.</text>
</comment>
<name>A0AAV9ZSI2_9AGAR</name>
<evidence type="ECO:0000313" key="1">
    <source>
        <dbReference type="EMBL" id="KAK6991741.1"/>
    </source>
</evidence>
<proteinExistence type="predicted"/>